<comment type="caution">
    <text evidence="1">The sequence shown here is derived from an EMBL/GenBank/DDBJ whole genome shotgun (WGS) entry which is preliminary data.</text>
</comment>
<keyword evidence="2" id="KW-1185">Reference proteome</keyword>
<name>A0ABR7ZA26_9PSED</name>
<dbReference type="Proteomes" id="UP000805841">
    <property type="component" value="Unassembled WGS sequence"/>
</dbReference>
<reference evidence="1 2" key="1">
    <citation type="journal article" date="2020" name="Insects">
        <title>Bacteria Belonging to Pseudomonas typographi sp. nov. from the Bark Beetle Ips typographus Have Genomic Potential to Aid in the Host Ecology.</title>
        <authorList>
            <person name="Peral-Aranega E."/>
            <person name="Saati-Santamaria Z."/>
            <person name="Kolarik M."/>
            <person name="Rivas R."/>
            <person name="Garcia-Fraile P."/>
        </authorList>
    </citation>
    <scope>NUCLEOTIDE SEQUENCE [LARGE SCALE GENOMIC DNA]</scope>
    <source>
        <strain evidence="1 2">CA3A</strain>
    </source>
</reference>
<evidence type="ECO:0008006" key="3">
    <source>
        <dbReference type="Google" id="ProtNLM"/>
    </source>
</evidence>
<dbReference type="RefSeq" id="WP_190427407.1">
    <property type="nucleotide sequence ID" value="NZ_JAAOCA010000072.1"/>
</dbReference>
<sequence>MTTPIHKSIIDEQIEEIEFAGKTKASAVRLAKRCGFTGQPARYSWVAPGIWLLRYTAPEAGERGSR</sequence>
<proteinExistence type="predicted"/>
<evidence type="ECO:0000313" key="2">
    <source>
        <dbReference type="Proteomes" id="UP000805841"/>
    </source>
</evidence>
<dbReference type="EMBL" id="JAAOCA010000072">
    <property type="protein sequence ID" value="MBD1602416.1"/>
    <property type="molecule type" value="Genomic_DNA"/>
</dbReference>
<organism evidence="1 2">
    <name type="scientific">Pseudomonas typographi</name>
    <dbReference type="NCBI Taxonomy" id="2715964"/>
    <lineage>
        <taxon>Bacteria</taxon>
        <taxon>Pseudomonadati</taxon>
        <taxon>Pseudomonadota</taxon>
        <taxon>Gammaproteobacteria</taxon>
        <taxon>Pseudomonadales</taxon>
        <taxon>Pseudomonadaceae</taxon>
        <taxon>Pseudomonas</taxon>
    </lineage>
</organism>
<evidence type="ECO:0000313" key="1">
    <source>
        <dbReference type="EMBL" id="MBD1602416.1"/>
    </source>
</evidence>
<accession>A0ABR7ZA26</accession>
<gene>
    <name evidence="1" type="ORF">HAQ05_27440</name>
</gene>
<protein>
    <recommendedName>
        <fullName evidence="3">Transposase</fullName>
    </recommendedName>
</protein>